<dbReference type="AlphaFoldDB" id="A0A8X6LVS5"/>
<sequence>MISSNIPPANYESIESRPVDRQRFHRYALYRTLRFYLFRRRVEESDLPVDPDGTLSVASYMRILAFKLLKMIQLIKCLKKMKLKLKLTIFLKL</sequence>
<accession>A0A8X6LVS5</accession>
<organism evidence="1 2">
    <name type="scientific">Trichonephila clavata</name>
    <name type="common">Joro spider</name>
    <name type="synonym">Nephila clavata</name>
    <dbReference type="NCBI Taxonomy" id="2740835"/>
    <lineage>
        <taxon>Eukaryota</taxon>
        <taxon>Metazoa</taxon>
        <taxon>Ecdysozoa</taxon>
        <taxon>Arthropoda</taxon>
        <taxon>Chelicerata</taxon>
        <taxon>Arachnida</taxon>
        <taxon>Araneae</taxon>
        <taxon>Araneomorphae</taxon>
        <taxon>Entelegynae</taxon>
        <taxon>Araneoidea</taxon>
        <taxon>Nephilidae</taxon>
        <taxon>Trichonephila</taxon>
    </lineage>
</organism>
<dbReference type="EMBL" id="BMAO01038410">
    <property type="protein sequence ID" value="GFR24761.1"/>
    <property type="molecule type" value="Genomic_DNA"/>
</dbReference>
<evidence type="ECO:0000313" key="1">
    <source>
        <dbReference type="EMBL" id="GFR24761.1"/>
    </source>
</evidence>
<gene>
    <name evidence="1" type="ORF">TNCT_674221</name>
</gene>
<reference evidence="1" key="1">
    <citation type="submission" date="2020-07" db="EMBL/GenBank/DDBJ databases">
        <title>Multicomponent nature underlies the extraordinary mechanical properties of spider dragline silk.</title>
        <authorList>
            <person name="Kono N."/>
            <person name="Nakamura H."/>
            <person name="Mori M."/>
            <person name="Yoshida Y."/>
            <person name="Ohtoshi R."/>
            <person name="Malay A.D."/>
            <person name="Moran D.A.P."/>
            <person name="Tomita M."/>
            <person name="Numata K."/>
            <person name="Arakawa K."/>
        </authorList>
    </citation>
    <scope>NUCLEOTIDE SEQUENCE</scope>
</reference>
<comment type="caution">
    <text evidence="1">The sequence shown here is derived from an EMBL/GenBank/DDBJ whole genome shotgun (WGS) entry which is preliminary data.</text>
</comment>
<proteinExistence type="predicted"/>
<evidence type="ECO:0000313" key="2">
    <source>
        <dbReference type="Proteomes" id="UP000887116"/>
    </source>
</evidence>
<name>A0A8X6LVS5_TRICU</name>
<dbReference type="Proteomes" id="UP000887116">
    <property type="component" value="Unassembled WGS sequence"/>
</dbReference>
<keyword evidence="2" id="KW-1185">Reference proteome</keyword>
<protein>
    <submittedName>
        <fullName evidence="1">Uncharacterized protein</fullName>
    </submittedName>
</protein>